<evidence type="ECO:0000256" key="5">
    <source>
        <dbReference type="ARBA" id="ARBA00022692"/>
    </source>
</evidence>
<keyword evidence="12" id="KW-1185">Reference proteome</keyword>
<evidence type="ECO:0000259" key="10">
    <source>
        <dbReference type="Pfam" id="PF04290"/>
    </source>
</evidence>
<dbReference type="Pfam" id="PF04290">
    <property type="entry name" value="DctQ"/>
    <property type="match status" value="1"/>
</dbReference>
<keyword evidence="6 9" id="KW-1133">Transmembrane helix</keyword>
<evidence type="ECO:0000256" key="7">
    <source>
        <dbReference type="ARBA" id="ARBA00023136"/>
    </source>
</evidence>
<name>A0ABV6D649_9HYPH</name>
<evidence type="ECO:0000256" key="9">
    <source>
        <dbReference type="RuleBase" id="RU369079"/>
    </source>
</evidence>
<organism evidence="11 12">
    <name type="scientific">Chelativorans intermedius</name>
    <dbReference type="NCBI Taxonomy" id="515947"/>
    <lineage>
        <taxon>Bacteria</taxon>
        <taxon>Pseudomonadati</taxon>
        <taxon>Pseudomonadota</taxon>
        <taxon>Alphaproteobacteria</taxon>
        <taxon>Hyphomicrobiales</taxon>
        <taxon>Phyllobacteriaceae</taxon>
        <taxon>Chelativorans</taxon>
    </lineage>
</organism>
<evidence type="ECO:0000256" key="8">
    <source>
        <dbReference type="ARBA" id="ARBA00038436"/>
    </source>
</evidence>
<dbReference type="EMBL" id="JBHLXD010000008">
    <property type="protein sequence ID" value="MFC0208114.1"/>
    <property type="molecule type" value="Genomic_DNA"/>
</dbReference>
<dbReference type="InterPro" id="IPR055348">
    <property type="entry name" value="DctQ"/>
</dbReference>
<comment type="subcellular location">
    <subcellularLocation>
        <location evidence="1 9">Cell inner membrane</location>
        <topology evidence="1 9">Multi-pass membrane protein</topology>
    </subcellularLocation>
</comment>
<evidence type="ECO:0000256" key="3">
    <source>
        <dbReference type="ARBA" id="ARBA00022475"/>
    </source>
</evidence>
<accession>A0ABV6D649</accession>
<protein>
    <recommendedName>
        <fullName evidence="9">TRAP transporter small permease protein</fullName>
    </recommendedName>
</protein>
<feature type="transmembrane region" description="Helical" evidence="9">
    <location>
        <begin position="12"/>
        <end position="32"/>
    </location>
</feature>
<evidence type="ECO:0000256" key="4">
    <source>
        <dbReference type="ARBA" id="ARBA00022519"/>
    </source>
</evidence>
<dbReference type="Proteomes" id="UP001589755">
    <property type="component" value="Unassembled WGS sequence"/>
</dbReference>
<evidence type="ECO:0000256" key="2">
    <source>
        <dbReference type="ARBA" id="ARBA00022448"/>
    </source>
</evidence>
<evidence type="ECO:0000256" key="6">
    <source>
        <dbReference type="ARBA" id="ARBA00022989"/>
    </source>
</evidence>
<feature type="transmembrane region" description="Helical" evidence="9">
    <location>
        <begin position="91"/>
        <end position="112"/>
    </location>
</feature>
<comment type="function">
    <text evidence="9">Part of the tripartite ATP-independent periplasmic (TRAP) transport system.</text>
</comment>
<sequence>MRLIDAIARALIAMLAPLSAATLFAIMLVMVVDVGGRYLFNQPIRGAYEITEFLMCVMVLGALPLVSLWGRHVEASLLADLAPRAASILRWLAGVLSVLVFAYLAMLMWNYGDQLAQQNAQSLFGGIPRAPFAYYMAVLCLVTAVASAIAIIRHDEGPGPGD</sequence>
<comment type="similarity">
    <text evidence="8 9">Belongs to the TRAP transporter small permease family.</text>
</comment>
<feature type="domain" description="Tripartite ATP-independent periplasmic transporters DctQ component" evidence="10">
    <location>
        <begin position="26"/>
        <end position="154"/>
    </location>
</feature>
<keyword evidence="5 9" id="KW-0812">Transmembrane</keyword>
<proteinExistence type="inferred from homology"/>
<keyword evidence="4 9" id="KW-0997">Cell inner membrane</keyword>
<feature type="transmembrane region" description="Helical" evidence="9">
    <location>
        <begin position="52"/>
        <end position="70"/>
    </location>
</feature>
<dbReference type="InterPro" id="IPR007387">
    <property type="entry name" value="TRAP_DctQ"/>
</dbReference>
<keyword evidence="2 9" id="KW-0813">Transport</keyword>
<feature type="transmembrane region" description="Helical" evidence="9">
    <location>
        <begin position="132"/>
        <end position="152"/>
    </location>
</feature>
<evidence type="ECO:0000313" key="12">
    <source>
        <dbReference type="Proteomes" id="UP001589755"/>
    </source>
</evidence>
<comment type="caution">
    <text evidence="11">The sequence shown here is derived from an EMBL/GenBank/DDBJ whole genome shotgun (WGS) entry which is preliminary data.</text>
</comment>
<keyword evidence="7 9" id="KW-0472">Membrane</keyword>
<reference evidence="11 12" key="1">
    <citation type="submission" date="2024-09" db="EMBL/GenBank/DDBJ databases">
        <authorList>
            <person name="Sun Q."/>
            <person name="Mori K."/>
        </authorList>
    </citation>
    <scope>NUCLEOTIDE SEQUENCE [LARGE SCALE GENOMIC DNA]</scope>
    <source>
        <strain evidence="11 12">CCM 8543</strain>
    </source>
</reference>
<dbReference type="RefSeq" id="WP_261519051.1">
    <property type="nucleotide sequence ID" value="NZ_JAODNW010000002.1"/>
</dbReference>
<gene>
    <name evidence="11" type="ORF">ACFFJ2_06830</name>
</gene>
<dbReference type="PANTHER" id="PTHR35011:SF10">
    <property type="entry name" value="TRAP TRANSPORTER SMALL PERMEASE PROTEIN"/>
    <property type="match status" value="1"/>
</dbReference>
<dbReference type="PANTHER" id="PTHR35011">
    <property type="entry name" value="2,3-DIKETO-L-GULONATE TRAP TRANSPORTER SMALL PERMEASE PROTEIN YIAM"/>
    <property type="match status" value="1"/>
</dbReference>
<evidence type="ECO:0000313" key="11">
    <source>
        <dbReference type="EMBL" id="MFC0208114.1"/>
    </source>
</evidence>
<comment type="subunit">
    <text evidence="9">The complex comprises the extracytoplasmic solute receptor protein and the two transmembrane proteins.</text>
</comment>
<evidence type="ECO:0000256" key="1">
    <source>
        <dbReference type="ARBA" id="ARBA00004429"/>
    </source>
</evidence>
<keyword evidence="3" id="KW-1003">Cell membrane</keyword>